<dbReference type="OrthoDB" id="10670197at2759"/>
<evidence type="ECO:0000313" key="2">
    <source>
        <dbReference type="Proteomes" id="UP000198406"/>
    </source>
</evidence>
<sequence>MYIPANESSTRTVDDECLCELSMPLYQEESPSRNQKKTVSFASEALLYSTPFFMDEIRALWYSQDEYLSLREERRTAVKLLRVYGVETVKRKVCLRGLEAYFSVETNRAMKEARDLAVISVLHEQDLQRKLGFYDAEGLRSVYVPATQCMRDFALQLARNNDSLSVDKLGLTLTQSIPMNTRNTFQDAMTQQRTQKRQLREDIEGMDRIIKNTKALDINTSSRAYHDEFAHVRINRI</sequence>
<reference evidence="1 2" key="1">
    <citation type="journal article" date="2015" name="Plant Cell">
        <title>Oil accumulation by the oleaginous diatom Fistulifera solaris as revealed by the genome and transcriptome.</title>
        <authorList>
            <person name="Tanaka T."/>
            <person name="Maeda Y."/>
            <person name="Veluchamy A."/>
            <person name="Tanaka M."/>
            <person name="Abida H."/>
            <person name="Marechal E."/>
            <person name="Bowler C."/>
            <person name="Muto M."/>
            <person name="Sunaga Y."/>
            <person name="Tanaka M."/>
            <person name="Yoshino T."/>
            <person name="Taniguchi T."/>
            <person name="Fukuda Y."/>
            <person name="Nemoto M."/>
            <person name="Matsumoto M."/>
            <person name="Wong P.S."/>
            <person name="Aburatani S."/>
            <person name="Fujibuchi W."/>
        </authorList>
    </citation>
    <scope>NUCLEOTIDE SEQUENCE [LARGE SCALE GENOMIC DNA]</scope>
    <source>
        <strain evidence="1 2">JPCC DA0580</strain>
    </source>
</reference>
<dbReference type="Proteomes" id="UP000198406">
    <property type="component" value="Unassembled WGS sequence"/>
</dbReference>
<organism evidence="1 2">
    <name type="scientific">Fistulifera solaris</name>
    <name type="common">Oleaginous diatom</name>
    <dbReference type="NCBI Taxonomy" id="1519565"/>
    <lineage>
        <taxon>Eukaryota</taxon>
        <taxon>Sar</taxon>
        <taxon>Stramenopiles</taxon>
        <taxon>Ochrophyta</taxon>
        <taxon>Bacillariophyta</taxon>
        <taxon>Bacillariophyceae</taxon>
        <taxon>Bacillariophycidae</taxon>
        <taxon>Naviculales</taxon>
        <taxon>Naviculaceae</taxon>
        <taxon>Fistulifera</taxon>
    </lineage>
</organism>
<proteinExistence type="predicted"/>
<gene>
    <name evidence="1" type="ORF">FisN_9Lu404</name>
</gene>
<protein>
    <submittedName>
        <fullName evidence="1">Uncharacterized protein</fullName>
    </submittedName>
</protein>
<dbReference type="InParanoid" id="A0A1Z5KM13"/>
<keyword evidence="2" id="KW-1185">Reference proteome</keyword>
<dbReference type="AlphaFoldDB" id="A0A1Z5KM13"/>
<comment type="caution">
    <text evidence="1">The sequence shown here is derived from an EMBL/GenBank/DDBJ whole genome shotgun (WGS) entry which is preliminary data.</text>
</comment>
<accession>A0A1Z5KM13</accession>
<dbReference type="EMBL" id="BDSP01000252">
    <property type="protein sequence ID" value="GAX27071.1"/>
    <property type="molecule type" value="Genomic_DNA"/>
</dbReference>
<evidence type="ECO:0000313" key="1">
    <source>
        <dbReference type="EMBL" id="GAX27071.1"/>
    </source>
</evidence>
<name>A0A1Z5KM13_FISSO</name>